<dbReference type="PANTHER" id="PTHR41317">
    <property type="entry name" value="PD-(D_E)XK NUCLEASE FAMILY TRANSPOSASE"/>
    <property type="match status" value="1"/>
</dbReference>
<gene>
    <name evidence="1" type="ORF">OBE_12950</name>
</gene>
<accession>K1RW53</accession>
<proteinExistence type="predicted"/>
<dbReference type="Pfam" id="PF12784">
    <property type="entry name" value="PDDEXK_2"/>
    <property type="match status" value="1"/>
</dbReference>
<name>K1RW53_9ZZZZ</name>
<protein>
    <recommendedName>
        <fullName evidence="2">Rpn family recombination-promoting nuclease/putative transposase</fullName>
    </recommendedName>
</protein>
<organism evidence="1">
    <name type="scientific">human gut metagenome</name>
    <dbReference type="NCBI Taxonomy" id="408170"/>
    <lineage>
        <taxon>unclassified sequences</taxon>
        <taxon>metagenomes</taxon>
        <taxon>organismal metagenomes</taxon>
    </lineage>
</organism>
<dbReference type="NCBIfam" id="TIGR01784">
    <property type="entry name" value="T_den_put_tspse"/>
    <property type="match status" value="1"/>
</dbReference>
<dbReference type="PANTHER" id="PTHR41317:SF1">
    <property type="entry name" value="PD-(D_E)XK NUCLEASE FAMILY TRANSPOSASE"/>
    <property type="match status" value="1"/>
</dbReference>
<dbReference type="InterPro" id="IPR010106">
    <property type="entry name" value="RpnA"/>
</dbReference>
<reference evidence="1" key="1">
    <citation type="journal article" date="2013" name="Environ. Microbiol.">
        <title>Microbiota from the distal guts of lean and obese adolescents exhibit partial functional redundancy besides clear differences in community structure.</title>
        <authorList>
            <person name="Ferrer M."/>
            <person name="Ruiz A."/>
            <person name="Lanza F."/>
            <person name="Haange S.B."/>
            <person name="Oberbach A."/>
            <person name="Till H."/>
            <person name="Bargiela R."/>
            <person name="Campoy C."/>
            <person name="Segura M.T."/>
            <person name="Richter M."/>
            <person name="von Bergen M."/>
            <person name="Seifert J."/>
            <person name="Suarez A."/>
        </authorList>
    </citation>
    <scope>NUCLEOTIDE SEQUENCE</scope>
</reference>
<evidence type="ECO:0000313" key="1">
    <source>
        <dbReference type="EMBL" id="EKC52722.1"/>
    </source>
</evidence>
<dbReference type="AlphaFoldDB" id="K1RW53"/>
<evidence type="ECO:0008006" key="2">
    <source>
        <dbReference type="Google" id="ProtNLM"/>
    </source>
</evidence>
<comment type="caution">
    <text evidence="1">The sequence shown here is derived from an EMBL/GenBank/DDBJ whole genome shotgun (WGS) entry which is preliminary data.</text>
</comment>
<feature type="non-terminal residue" evidence="1">
    <location>
        <position position="200"/>
    </location>
</feature>
<sequence>MGRNIVKAKLDIIFKTMFSKSENEDILHSFLSTMLELPYDSIKEIVIQNSEILPETITGKFSRLDLKMQVDDKLVNVEMQIKNEPDFNDRVLYYWSKLYSGDLKSGDEYGDLKQSISINIINFNMFECPEFHSCFKVLEVNRHELLTDKCAIHFFELKKINKKINKNNRMELWLQLINAESEEELEMLRQTNVPEIQKAV</sequence>
<dbReference type="EMBL" id="AJWZ01008940">
    <property type="protein sequence ID" value="EKC52722.1"/>
    <property type="molecule type" value="Genomic_DNA"/>
</dbReference>